<name>A0ABP8GYF6_9SPHI</name>
<organism evidence="2 3">
    <name type="scientific">Mucilaginibacter gynuensis</name>
    <dbReference type="NCBI Taxonomy" id="1302236"/>
    <lineage>
        <taxon>Bacteria</taxon>
        <taxon>Pseudomonadati</taxon>
        <taxon>Bacteroidota</taxon>
        <taxon>Sphingobacteriia</taxon>
        <taxon>Sphingobacteriales</taxon>
        <taxon>Sphingobacteriaceae</taxon>
        <taxon>Mucilaginibacter</taxon>
    </lineage>
</organism>
<dbReference type="Proteomes" id="UP001500582">
    <property type="component" value="Unassembled WGS sequence"/>
</dbReference>
<comment type="caution">
    <text evidence="2">The sequence shown here is derived from an EMBL/GenBank/DDBJ whole genome shotgun (WGS) entry which is preliminary data.</text>
</comment>
<keyword evidence="3" id="KW-1185">Reference proteome</keyword>
<feature type="signal peptide" evidence="1">
    <location>
        <begin position="1"/>
        <end position="21"/>
    </location>
</feature>
<proteinExistence type="predicted"/>
<evidence type="ECO:0000256" key="1">
    <source>
        <dbReference type="SAM" id="SignalP"/>
    </source>
</evidence>
<keyword evidence="1" id="KW-0732">Signal</keyword>
<accession>A0ABP8GYF6</accession>
<sequence length="223" mass="24728">MKFGIIIINSICFLTGLMSHAQQAVFDGRHYQSVTANGVARSTAEATHEYFLSNIVTNIDNLNKNVGAVVLAQTMIYQALSNVNSLLKNGLEVRYMAELVGSLIAYTNKALILVKNDPQLLIFARDISGVMRARAMILVRDVSEFVLRGGQNILADYSARDQLLRAVTQELQILNGLAYGAWKAMFWAKECGTIASLNPFAGYVNHDRLIVNQIIHHAKYLKP</sequence>
<evidence type="ECO:0000313" key="2">
    <source>
        <dbReference type="EMBL" id="GAA4331800.1"/>
    </source>
</evidence>
<dbReference type="EMBL" id="BAABFT010000011">
    <property type="protein sequence ID" value="GAA4331800.1"/>
    <property type="molecule type" value="Genomic_DNA"/>
</dbReference>
<feature type="chain" id="PRO_5045198992" evidence="1">
    <location>
        <begin position="22"/>
        <end position="223"/>
    </location>
</feature>
<gene>
    <name evidence="2" type="ORF">GCM10023149_37790</name>
</gene>
<dbReference type="RefSeq" id="WP_345212728.1">
    <property type="nucleotide sequence ID" value="NZ_BAABFT010000011.1"/>
</dbReference>
<reference evidence="3" key="1">
    <citation type="journal article" date="2019" name="Int. J. Syst. Evol. Microbiol.">
        <title>The Global Catalogue of Microorganisms (GCM) 10K type strain sequencing project: providing services to taxonomists for standard genome sequencing and annotation.</title>
        <authorList>
            <consortium name="The Broad Institute Genomics Platform"/>
            <consortium name="The Broad Institute Genome Sequencing Center for Infectious Disease"/>
            <person name="Wu L."/>
            <person name="Ma J."/>
        </authorList>
    </citation>
    <scope>NUCLEOTIDE SEQUENCE [LARGE SCALE GENOMIC DNA]</scope>
    <source>
        <strain evidence="3">JCM 17705</strain>
    </source>
</reference>
<evidence type="ECO:0000313" key="3">
    <source>
        <dbReference type="Proteomes" id="UP001500582"/>
    </source>
</evidence>
<protein>
    <submittedName>
        <fullName evidence="2">Uncharacterized protein</fullName>
    </submittedName>
</protein>